<dbReference type="OMA" id="AAHNCWI"/>
<sequence length="97" mass="10856">MKICGPKLSLCGVIISAWGIVQLALMGVFYHIRSVALIEDLPGEETHFASIDDFYQTVERGYTLNAYNCWIAAVLYFLTLLLSAQQFYANTRSSISL</sequence>
<dbReference type="GeneID" id="103518027"/>
<dbReference type="PANTHER" id="PTHR31733">
    <property type="entry name" value="RIBONUCLEASE KAPPA"/>
    <property type="match status" value="1"/>
</dbReference>
<evidence type="ECO:0000313" key="9">
    <source>
        <dbReference type="RefSeq" id="XP_026685740.1"/>
    </source>
</evidence>
<dbReference type="RefSeq" id="XP_026685740.1">
    <property type="nucleotide sequence ID" value="XM_026829939.1"/>
</dbReference>
<evidence type="ECO:0000256" key="5">
    <source>
        <dbReference type="ARBA" id="ARBA00023136"/>
    </source>
</evidence>
<keyword evidence="5 6" id="KW-0472">Membrane</keyword>
<dbReference type="STRING" id="121845.A0A1S3DHU8"/>
<keyword evidence="7" id="KW-1185">Reference proteome</keyword>
<protein>
    <submittedName>
        <fullName evidence="8">Ribonuclease kappa isoform X1</fullName>
    </submittedName>
    <submittedName>
        <fullName evidence="9">Ribonuclease kappa isoform X2</fullName>
    </submittedName>
</protein>
<dbReference type="KEGG" id="dci:103518027"/>
<proteinExistence type="inferred from homology"/>
<feature type="transmembrane region" description="Helical" evidence="6">
    <location>
        <begin position="12"/>
        <end position="32"/>
    </location>
</feature>
<organism evidence="7 8">
    <name type="scientific">Diaphorina citri</name>
    <name type="common">Asian citrus psyllid</name>
    <dbReference type="NCBI Taxonomy" id="121845"/>
    <lineage>
        <taxon>Eukaryota</taxon>
        <taxon>Metazoa</taxon>
        <taxon>Ecdysozoa</taxon>
        <taxon>Arthropoda</taxon>
        <taxon>Hexapoda</taxon>
        <taxon>Insecta</taxon>
        <taxon>Pterygota</taxon>
        <taxon>Neoptera</taxon>
        <taxon>Paraneoptera</taxon>
        <taxon>Hemiptera</taxon>
        <taxon>Sternorrhyncha</taxon>
        <taxon>Psylloidea</taxon>
        <taxon>Psyllidae</taxon>
        <taxon>Diaphorininae</taxon>
        <taxon>Diaphorina</taxon>
    </lineage>
</organism>
<evidence type="ECO:0000313" key="8">
    <source>
        <dbReference type="RefSeq" id="XP_008481300.1"/>
    </source>
</evidence>
<dbReference type="GO" id="GO:0016020">
    <property type="term" value="C:membrane"/>
    <property type="evidence" value="ECO:0007669"/>
    <property type="project" value="UniProtKB-SubCell"/>
</dbReference>
<keyword evidence="3 6" id="KW-0812">Transmembrane</keyword>
<dbReference type="Proteomes" id="UP000079169">
    <property type="component" value="Unplaced"/>
</dbReference>
<keyword evidence="4 6" id="KW-1133">Transmembrane helix</keyword>
<evidence type="ECO:0000256" key="3">
    <source>
        <dbReference type="ARBA" id="ARBA00022692"/>
    </source>
</evidence>
<dbReference type="PaxDb" id="121845-A0A1S3DHU8"/>
<dbReference type="AlphaFoldDB" id="A0A1S3DHU8"/>
<gene>
    <name evidence="8 9" type="primary">LOC103518027</name>
</gene>
<evidence type="ECO:0000256" key="1">
    <source>
        <dbReference type="ARBA" id="ARBA00004141"/>
    </source>
</evidence>
<reference evidence="8 9" key="1">
    <citation type="submission" date="2025-04" db="UniProtKB">
        <authorList>
            <consortium name="RefSeq"/>
        </authorList>
    </citation>
    <scope>IDENTIFICATION</scope>
</reference>
<dbReference type="GO" id="GO:0004521">
    <property type="term" value="F:RNA endonuclease activity"/>
    <property type="evidence" value="ECO:0007669"/>
    <property type="project" value="InterPro"/>
</dbReference>
<dbReference type="InterPro" id="IPR026770">
    <property type="entry name" value="RNase_K"/>
</dbReference>
<accession>A0A1S3DHU8</accession>
<evidence type="ECO:0000256" key="6">
    <source>
        <dbReference type="SAM" id="Phobius"/>
    </source>
</evidence>
<feature type="transmembrane region" description="Helical" evidence="6">
    <location>
        <begin position="64"/>
        <end position="84"/>
    </location>
</feature>
<evidence type="ECO:0000313" key="7">
    <source>
        <dbReference type="Proteomes" id="UP000079169"/>
    </source>
</evidence>
<name>A0A1S3DHU8_DIACI</name>
<comment type="subcellular location">
    <subcellularLocation>
        <location evidence="1">Membrane</location>
        <topology evidence="1">Multi-pass membrane protein</topology>
    </subcellularLocation>
</comment>
<evidence type="ECO:0000256" key="2">
    <source>
        <dbReference type="ARBA" id="ARBA00008458"/>
    </source>
</evidence>
<comment type="similarity">
    <text evidence="2">Belongs to the RNase K family.</text>
</comment>
<dbReference type="RefSeq" id="XP_008481300.1">
    <property type="nucleotide sequence ID" value="XM_008483078.3"/>
</dbReference>
<evidence type="ECO:0000256" key="4">
    <source>
        <dbReference type="ARBA" id="ARBA00022989"/>
    </source>
</evidence>